<protein>
    <submittedName>
        <fullName evidence="4">Bifunctional NMN adenylyltransferase/Nudix hydrolase</fullName>
    </submittedName>
</protein>
<dbReference type="InterPro" id="IPR020476">
    <property type="entry name" value="Nudix_hydrolase"/>
</dbReference>
<gene>
    <name evidence="4" type="ORF">STSP1_01917</name>
</gene>
<dbReference type="PROSITE" id="PS51462">
    <property type="entry name" value="NUDIX"/>
    <property type="match status" value="1"/>
</dbReference>
<dbReference type="KEGG" id="pbp:STSP1_01917"/>
<dbReference type="CDD" id="cd18873">
    <property type="entry name" value="NUDIX_NadM_like"/>
    <property type="match status" value="1"/>
</dbReference>
<feature type="domain" description="Nudix hydrolase" evidence="3">
    <location>
        <begin position="13"/>
        <end position="147"/>
    </location>
</feature>
<dbReference type="GO" id="GO:0016779">
    <property type="term" value="F:nucleotidyltransferase activity"/>
    <property type="evidence" value="ECO:0007669"/>
    <property type="project" value="UniProtKB-KW"/>
</dbReference>
<dbReference type="PANTHER" id="PTHR43736">
    <property type="entry name" value="ADP-RIBOSE PYROPHOSPHATASE"/>
    <property type="match status" value="1"/>
</dbReference>
<dbReference type="Proteomes" id="UP000193334">
    <property type="component" value="Chromosome"/>
</dbReference>
<dbReference type="Pfam" id="PF00293">
    <property type="entry name" value="NUDIX"/>
    <property type="match status" value="1"/>
</dbReference>
<keyword evidence="5" id="KW-1185">Reference proteome</keyword>
<dbReference type="EMBL" id="CP021023">
    <property type="protein sequence ID" value="ARN57506.1"/>
    <property type="molecule type" value="Genomic_DNA"/>
</dbReference>
<reference evidence="5" key="1">
    <citation type="submission" date="2017-04" db="EMBL/GenBank/DDBJ databases">
        <title>Comparative genomics and description of representatives of a novel lineage of planctomycetes thriving in anoxic sediments.</title>
        <authorList>
            <person name="Spring S."/>
            <person name="Bunk B."/>
            <person name="Sproer C."/>
        </authorList>
    </citation>
    <scope>NUCLEOTIDE SEQUENCE [LARGE SCALE GENOMIC DNA]</scope>
    <source>
        <strain evidence="5">ST-PulAB-D4</strain>
    </source>
</reference>
<dbReference type="STRING" id="1941349.STSP1_01917"/>
<dbReference type="InterPro" id="IPR000086">
    <property type="entry name" value="NUDIX_hydrolase_dom"/>
</dbReference>
<dbReference type="InterPro" id="IPR015797">
    <property type="entry name" value="NUDIX_hydrolase-like_dom_sf"/>
</dbReference>
<keyword evidence="4" id="KW-0808">Transferase</keyword>
<dbReference type="InterPro" id="IPR020084">
    <property type="entry name" value="NUDIX_hydrolase_CS"/>
</dbReference>
<dbReference type="PROSITE" id="PS00893">
    <property type="entry name" value="NUDIX_BOX"/>
    <property type="match status" value="1"/>
</dbReference>
<name>A0A1W6LP30_9BACT</name>
<sequence length="154" mass="17272">MAEMGEYTYKWPRPMVTVDTLVFSAADGEVSILLVRRGKEPFKDKWAVPGGFLEMDEDLMEGALRELKEETGLSLDAAEQFAAFGRPGRDPRGRLITVCYIAVVTGRRPEVQGADDAAEARWIPAEKLGELDFAFDHYMIVTKAFESLPELKQK</sequence>
<dbReference type="PRINTS" id="PR00502">
    <property type="entry name" value="NUDIXFAMILY"/>
</dbReference>
<keyword evidence="4" id="KW-0548">Nucleotidyltransferase</keyword>
<dbReference type="PANTHER" id="PTHR43736:SF1">
    <property type="entry name" value="DIHYDRONEOPTERIN TRIPHOSPHATE DIPHOSPHATASE"/>
    <property type="match status" value="1"/>
</dbReference>
<keyword evidence="1 2" id="KW-0378">Hydrolase</keyword>
<dbReference type="Gene3D" id="3.90.79.10">
    <property type="entry name" value="Nucleoside Triphosphate Pyrophosphohydrolase"/>
    <property type="match status" value="1"/>
</dbReference>
<evidence type="ECO:0000313" key="4">
    <source>
        <dbReference type="EMBL" id="ARN57506.1"/>
    </source>
</evidence>
<dbReference type="GO" id="GO:0016787">
    <property type="term" value="F:hydrolase activity"/>
    <property type="evidence" value="ECO:0007669"/>
    <property type="project" value="UniProtKB-KW"/>
</dbReference>
<accession>A0A1W6LP30</accession>
<dbReference type="AlphaFoldDB" id="A0A1W6LP30"/>
<evidence type="ECO:0000313" key="5">
    <source>
        <dbReference type="Proteomes" id="UP000193334"/>
    </source>
</evidence>
<proteinExistence type="inferred from homology"/>
<evidence type="ECO:0000256" key="1">
    <source>
        <dbReference type="ARBA" id="ARBA00022801"/>
    </source>
</evidence>
<dbReference type="SUPFAM" id="SSF55811">
    <property type="entry name" value="Nudix"/>
    <property type="match status" value="1"/>
</dbReference>
<organism evidence="4 5">
    <name type="scientific">Sedimentisphaera salicampi</name>
    <dbReference type="NCBI Taxonomy" id="1941349"/>
    <lineage>
        <taxon>Bacteria</taxon>
        <taxon>Pseudomonadati</taxon>
        <taxon>Planctomycetota</taxon>
        <taxon>Phycisphaerae</taxon>
        <taxon>Sedimentisphaerales</taxon>
        <taxon>Sedimentisphaeraceae</taxon>
        <taxon>Sedimentisphaera</taxon>
    </lineage>
</organism>
<evidence type="ECO:0000256" key="2">
    <source>
        <dbReference type="RuleBase" id="RU003476"/>
    </source>
</evidence>
<comment type="similarity">
    <text evidence="2">Belongs to the Nudix hydrolase family.</text>
</comment>
<dbReference type="RefSeq" id="WP_085756144.1">
    <property type="nucleotide sequence ID" value="NZ_CP021023.1"/>
</dbReference>
<evidence type="ECO:0000259" key="3">
    <source>
        <dbReference type="PROSITE" id="PS51462"/>
    </source>
</evidence>